<organism evidence="5 6">
    <name type="scientific">Ornithinimicrobium avium</name>
    <dbReference type="NCBI Taxonomy" id="2283195"/>
    <lineage>
        <taxon>Bacteria</taxon>
        <taxon>Bacillati</taxon>
        <taxon>Actinomycetota</taxon>
        <taxon>Actinomycetes</taxon>
        <taxon>Micrococcales</taxon>
        <taxon>Ornithinimicrobiaceae</taxon>
        <taxon>Ornithinimicrobium</taxon>
    </lineage>
</organism>
<dbReference type="OrthoDB" id="3369460at2"/>
<evidence type="ECO:0000256" key="2">
    <source>
        <dbReference type="ARBA" id="ARBA00023125"/>
    </source>
</evidence>
<gene>
    <name evidence="5" type="ORF">DV701_14115</name>
</gene>
<keyword evidence="6" id="KW-1185">Reference proteome</keyword>
<evidence type="ECO:0000313" key="6">
    <source>
        <dbReference type="Proteomes" id="UP000253790"/>
    </source>
</evidence>
<dbReference type="GO" id="GO:0003677">
    <property type="term" value="F:DNA binding"/>
    <property type="evidence" value="ECO:0007669"/>
    <property type="project" value="UniProtKB-KW"/>
</dbReference>
<reference evidence="5 6" key="1">
    <citation type="submission" date="2018-07" db="EMBL/GenBank/DDBJ databases">
        <title>Complete genome sequencing of Ornithinimicrobium sp. AMA3305.</title>
        <authorList>
            <person name="Bae J.-W."/>
        </authorList>
    </citation>
    <scope>NUCLEOTIDE SEQUENCE [LARGE SCALE GENOMIC DNA]</scope>
    <source>
        <strain evidence="5 6">AMA3305</strain>
    </source>
</reference>
<protein>
    <submittedName>
        <fullName evidence="5">DNA-binding response regulator</fullName>
    </submittedName>
</protein>
<evidence type="ECO:0000256" key="3">
    <source>
        <dbReference type="ARBA" id="ARBA00023163"/>
    </source>
</evidence>
<keyword evidence="3" id="KW-0804">Transcription</keyword>
<keyword evidence="2 5" id="KW-0238">DNA-binding</keyword>
<dbReference type="InterPro" id="IPR016032">
    <property type="entry name" value="Sig_transdc_resp-reg_C-effctor"/>
</dbReference>
<dbReference type="Pfam" id="PF00196">
    <property type="entry name" value="GerE"/>
    <property type="match status" value="1"/>
</dbReference>
<dbReference type="InterPro" id="IPR036388">
    <property type="entry name" value="WH-like_DNA-bd_sf"/>
</dbReference>
<dbReference type="PANTHER" id="PTHR43214">
    <property type="entry name" value="TWO-COMPONENT RESPONSE REGULATOR"/>
    <property type="match status" value="1"/>
</dbReference>
<dbReference type="InterPro" id="IPR039420">
    <property type="entry name" value="WalR-like"/>
</dbReference>
<name>A0A345NPZ2_9MICO</name>
<dbReference type="Proteomes" id="UP000253790">
    <property type="component" value="Chromosome"/>
</dbReference>
<evidence type="ECO:0000313" key="5">
    <source>
        <dbReference type="EMBL" id="AXH97100.1"/>
    </source>
</evidence>
<dbReference type="PANTHER" id="PTHR43214:SF24">
    <property type="entry name" value="TRANSCRIPTIONAL REGULATORY PROTEIN NARL-RELATED"/>
    <property type="match status" value="1"/>
</dbReference>
<dbReference type="AlphaFoldDB" id="A0A345NPZ2"/>
<dbReference type="GO" id="GO:0006355">
    <property type="term" value="P:regulation of DNA-templated transcription"/>
    <property type="evidence" value="ECO:0007669"/>
    <property type="project" value="InterPro"/>
</dbReference>
<dbReference type="EMBL" id="CP031229">
    <property type="protein sequence ID" value="AXH97100.1"/>
    <property type="molecule type" value="Genomic_DNA"/>
</dbReference>
<dbReference type="KEGG" id="orn:DV701_14115"/>
<proteinExistence type="predicted"/>
<keyword evidence="1" id="KW-0805">Transcription regulation</keyword>
<dbReference type="SUPFAM" id="SSF46894">
    <property type="entry name" value="C-terminal effector domain of the bipartite response regulators"/>
    <property type="match status" value="1"/>
</dbReference>
<feature type="domain" description="HTH luxR-type" evidence="4">
    <location>
        <begin position="280"/>
        <end position="345"/>
    </location>
</feature>
<dbReference type="SMART" id="SM00421">
    <property type="entry name" value="HTH_LUXR"/>
    <property type="match status" value="1"/>
</dbReference>
<dbReference type="Gene3D" id="1.10.10.10">
    <property type="entry name" value="Winged helix-like DNA-binding domain superfamily/Winged helix DNA-binding domain"/>
    <property type="match status" value="1"/>
</dbReference>
<accession>A0A345NPZ2</accession>
<evidence type="ECO:0000256" key="1">
    <source>
        <dbReference type="ARBA" id="ARBA00023015"/>
    </source>
</evidence>
<dbReference type="InterPro" id="IPR000792">
    <property type="entry name" value="Tscrpt_reg_LuxR_C"/>
</dbReference>
<dbReference type="PROSITE" id="PS50043">
    <property type="entry name" value="HTH_LUXR_2"/>
    <property type="match status" value="1"/>
</dbReference>
<sequence>MMACVVTSVAAPTDPGPFEPHVFGEAYEHFVSRVYVIAIGLGMPSREGLRSAGLEDAAITMATGELVARGLLERTADPDAWDVPPPREAIARNADRMEHRAAMARATASEVEALWRRAVGQRPTLPPVGLQMLQGVEEIVDHVVALHRLASSRVWLVLDASPAAVRLLERVDEVPGLLTVRAGADVRLVLDTELLDSAAALSHIGRSRAEGHQVAVANGIPFTTVVADAAALVDLTAHDGEGEGSFEVRLGPPVRALTRLVEEIWGLATPYAAGLESELTPHERIPLPERDQRILALLTTGASDKVIARQTGVSVRTVERRVRWLMDHLGVATRFQAGVQAARRGWI</sequence>
<evidence type="ECO:0000259" key="4">
    <source>
        <dbReference type="PROSITE" id="PS50043"/>
    </source>
</evidence>